<dbReference type="GO" id="GO:0007165">
    <property type="term" value="P:signal transduction"/>
    <property type="evidence" value="ECO:0007669"/>
    <property type="project" value="InterPro"/>
</dbReference>
<dbReference type="Gene3D" id="3.30.70.270">
    <property type="match status" value="1"/>
</dbReference>
<dbReference type="Gene3D" id="3.20.20.450">
    <property type="entry name" value="EAL domain"/>
    <property type="match status" value="1"/>
</dbReference>
<dbReference type="InterPro" id="IPR052155">
    <property type="entry name" value="Biofilm_reg_signaling"/>
</dbReference>
<dbReference type="InterPro" id="IPR003660">
    <property type="entry name" value="HAMP_dom"/>
</dbReference>
<dbReference type="Gene3D" id="6.10.340.10">
    <property type="match status" value="1"/>
</dbReference>
<dbReference type="Pfam" id="PF00563">
    <property type="entry name" value="EAL"/>
    <property type="match status" value="1"/>
</dbReference>
<dbReference type="InterPro" id="IPR029787">
    <property type="entry name" value="Nucleotide_cyclase"/>
</dbReference>
<evidence type="ECO:0000259" key="3">
    <source>
        <dbReference type="PROSITE" id="PS50885"/>
    </source>
</evidence>
<comment type="caution">
    <text evidence="5">The sequence shown here is derived from an EMBL/GenBank/DDBJ whole genome shotgun (WGS) entry which is preliminary data.</text>
</comment>
<dbReference type="SUPFAM" id="SSF158472">
    <property type="entry name" value="HAMP domain-like"/>
    <property type="match status" value="1"/>
</dbReference>
<dbReference type="NCBIfam" id="TIGR00254">
    <property type="entry name" value="GGDEF"/>
    <property type="match status" value="1"/>
</dbReference>
<dbReference type="Pfam" id="PF00990">
    <property type="entry name" value="GGDEF"/>
    <property type="match status" value="1"/>
</dbReference>
<dbReference type="PANTHER" id="PTHR44757:SF2">
    <property type="entry name" value="BIOFILM ARCHITECTURE MAINTENANCE PROTEIN MBAA"/>
    <property type="match status" value="1"/>
</dbReference>
<dbReference type="PANTHER" id="PTHR44757">
    <property type="entry name" value="DIGUANYLATE CYCLASE DGCP"/>
    <property type="match status" value="1"/>
</dbReference>
<name>A0A429V8A9_9SPHN</name>
<dbReference type="InterPro" id="IPR000160">
    <property type="entry name" value="GGDEF_dom"/>
</dbReference>
<keyword evidence="1" id="KW-0812">Transmembrane</keyword>
<evidence type="ECO:0000313" key="6">
    <source>
        <dbReference type="Proteomes" id="UP000274661"/>
    </source>
</evidence>
<protein>
    <submittedName>
        <fullName evidence="5">EAL domain-containing protein</fullName>
    </submittedName>
</protein>
<evidence type="ECO:0000259" key="4">
    <source>
        <dbReference type="PROSITE" id="PS50887"/>
    </source>
</evidence>
<evidence type="ECO:0000256" key="1">
    <source>
        <dbReference type="SAM" id="Phobius"/>
    </source>
</evidence>
<keyword evidence="1" id="KW-0472">Membrane</keyword>
<dbReference type="CDD" id="cd06225">
    <property type="entry name" value="HAMP"/>
    <property type="match status" value="1"/>
</dbReference>
<dbReference type="PROSITE" id="PS50885">
    <property type="entry name" value="HAMP"/>
    <property type="match status" value="1"/>
</dbReference>
<keyword evidence="6" id="KW-1185">Reference proteome</keyword>
<dbReference type="OrthoDB" id="9814202at2"/>
<dbReference type="InterPro" id="IPR035919">
    <property type="entry name" value="EAL_sf"/>
</dbReference>
<evidence type="ECO:0000313" key="5">
    <source>
        <dbReference type="EMBL" id="RST30200.1"/>
    </source>
</evidence>
<dbReference type="RefSeq" id="WP_126718034.1">
    <property type="nucleotide sequence ID" value="NZ_RWJF01000001.1"/>
</dbReference>
<dbReference type="SUPFAM" id="SSF55073">
    <property type="entry name" value="Nucleotide cyclase"/>
    <property type="match status" value="1"/>
</dbReference>
<gene>
    <name evidence="5" type="ORF">HMF7854_04670</name>
</gene>
<dbReference type="SMART" id="SM00304">
    <property type="entry name" value="HAMP"/>
    <property type="match status" value="1"/>
</dbReference>
<dbReference type="GO" id="GO:0016020">
    <property type="term" value="C:membrane"/>
    <property type="evidence" value="ECO:0007669"/>
    <property type="project" value="InterPro"/>
</dbReference>
<dbReference type="PROSITE" id="PS50883">
    <property type="entry name" value="EAL"/>
    <property type="match status" value="1"/>
</dbReference>
<organism evidence="5 6">
    <name type="scientific">Sphingomonas ginkgonis</name>
    <dbReference type="NCBI Taxonomy" id="2315330"/>
    <lineage>
        <taxon>Bacteria</taxon>
        <taxon>Pseudomonadati</taxon>
        <taxon>Pseudomonadota</taxon>
        <taxon>Alphaproteobacteria</taxon>
        <taxon>Sphingomonadales</taxon>
        <taxon>Sphingomonadaceae</taxon>
        <taxon>Sphingomonas</taxon>
    </lineage>
</organism>
<feature type="domain" description="HAMP" evidence="3">
    <location>
        <begin position="295"/>
        <end position="346"/>
    </location>
</feature>
<dbReference type="InterPro" id="IPR001633">
    <property type="entry name" value="EAL_dom"/>
</dbReference>
<dbReference type="Proteomes" id="UP000274661">
    <property type="component" value="Unassembled WGS sequence"/>
</dbReference>
<dbReference type="AlphaFoldDB" id="A0A429V8A9"/>
<feature type="transmembrane region" description="Helical" evidence="1">
    <location>
        <begin position="12"/>
        <end position="34"/>
    </location>
</feature>
<evidence type="ECO:0000259" key="2">
    <source>
        <dbReference type="PROSITE" id="PS50883"/>
    </source>
</evidence>
<proteinExistence type="predicted"/>
<sequence>MFAFHHLRTRLVVLYAGLFGITMLAVASVAQLVIRHHARDTVQAELTASGIVYDRIWSLKAEALTESANVLARDFGFRMAIASGDKPTIDSALVNLRHRIGIDHAFVVDQAREVVGDGPGDLVKAVAELPDRLEPGRNNAVVGIGSGTYRLVASPVLAPTQIGWVVFAVPLDRSELHALDRLSAIPVEASILRRSADGHWVDPSGKLAPAATLDALVERDGSEGERLEILSGAQGPSFMMAKRLAGPDGRPSAALLLSYPVAAAFAPYRSLQFGLAIAGLLGLGLVLLGSRRLAGTIARPIVELDAAAKALEEGSRTEVAVRGSDEIGRLAESFNKMSAGIVEREHRIGHMAFHDALTNLPNRAFFREQLEGALARAGGRDVAVLYLDLDGFKSVNDTLGHPVGDELLKLVGDVLTEVATDAAVSRLGGDEFAIILTGPKGSDRPRTLAQQIVDRMREPMMAGGHLIATGTSIGIAIGPEDGTDANTLLKNADLALYRAKQDGRGVFSFFEPSLDRAARARRQLELDLRGALRTGQFRLEFQPIFDLKAERIGGLEALLRWDHPTRGLITPGEFIPVAEETGLIVAMGEWVLHEACRQALAWPEDVRIAVNVSPLQFRNSGFTNVVFQALTRSGLAPQRLEIEITESVFLDGADAVVALLHRLRALGVRIALDDFGTGYSSLSYLRSFPFDKLKIDRSFVANVASDESAGAIVDAIVHLAGALNMDTTAEGVEDPQQLESLRLHGCGSIQGFLFSQPIRGAAVASLLEQRASQAA</sequence>
<keyword evidence="1" id="KW-1133">Transmembrane helix</keyword>
<dbReference type="CDD" id="cd01948">
    <property type="entry name" value="EAL"/>
    <property type="match status" value="1"/>
</dbReference>
<feature type="domain" description="GGDEF" evidence="4">
    <location>
        <begin position="380"/>
        <end position="512"/>
    </location>
</feature>
<dbReference type="SMART" id="SM00052">
    <property type="entry name" value="EAL"/>
    <property type="match status" value="1"/>
</dbReference>
<dbReference type="SUPFAM" id="SSF141868">
    <property type="entry name" value="EAL domain-like"/>
    <property type="match status" value="1"/>
</dbReference>
<dbReference type="SMART" id="SM00267">
    <property type="entry name" value="GGDEF"/>
    <property type="match status" value="1"/>
</dbReference>
<feature type="domain" description="EAL" evidence="2">
    <location>
        <begin position="521"/>
        <end position="771"/>
    </location>
</feature>
<dbReference type="EMBL" id="RWJF01000001">
    <property type="protein sequence ID" value="RST30200.1"/>
    <property type="molecule type" value="Genomic_DNA"/>
</dbReference>
<dbReference type="Pfam" id="PF00672">
    <property type="entry name" value="HAMP"/>
    <property type="match status" value="1"/>
</dbReference>
<dbReference type="InterPro" id="IPR043128">
    <property type="entry name" value="Rev_trsase/Diguanyl_cyclase"/>
</dbReference>
<dbReference type="PROSITE" id="PS50887">
    <property type="entry name" value="GGDEF"/>
    <property type="match status" value="1"/>
</dbReference>
<reference evidence="5 6" key="1">
    <citation type="submission" date="2018-12" db="EMBL/GenBank/DDBJ databases">
        <title>Sphingomonas sp. HMF7854 Genome sequencing and assembly.</title>
        <authorList>
            <person name="Cha I."/>
            <person name="Kang H."/>
            <person name="Kim H."/>
            <person name="Kang J."/>
            <person name="Joh K."/>
        </authorList>
    </citation>
    <scope>NUCLEOTIDE SEQUENCE [LARGE SCALE GENOMIC DNA]</scope>
    <source>
        <strain evidence="5 6">HMF7854</strain>
    </source>
</reference>
<accession>A0A429V8A9</accession>
<dbReference type="CDD" id="cd01949">
    <property type="entry name" value="GGDEF"/>
    <property type="match status" value="1"/>
</dbReference>